<accession>A0A9X3D172</accession>
<keyword evidence="2" id="KW-1185">Reference proteome</keyword>
<evidence type="ECO:0000313" key="1">
    <source>
        <dbReference type="EMBL" id="MCX2962867.1"/>
    </source>
</evidence>
<dbReference type="RefSeq" id="WP_235724452.1">
    <property type="nucleotide sequence ID" value="NZ_JAPKFM010000002.1"/>
</dbReference>
<sequence length="218" mass="23515">MSFALISQASRSDDKTAIRTAVTTAVADPAVTRLLVEPRVAERVAPTIADESDTFFAQVLAALMLAERLDVEVALLPAEATGASTRYGLPHGPAARELAEHGTATSVPLIRDDAATVLLGRARHLGAEGAKLHGETYVDSERLFRGEVRSVLIEPTLALPGLRAQVERLLLPGRWLTGRAAQTGGTNIVVEREGVVNPRVVKRSTFYRHDTDLRLVRP</sequence>
<organism evidence="1 2">
    <name type="scientific">Gordonia aquimaris</name>
    <dbReference type="NCBI Taxonomy" id="2984863"/>
    <lineage>
        <taxon>Bacteria</taxon>
        <taxon>Bacillati</taxon>
        <taxon>Actinomycetota</taxon>
        <taxon>Actinomycetes</taxon>
        <taxon>Mycobacteriales</taxon>
        <taxon>Gordoniaceae</taxon>
        <taxon>Gordonia</taxon>
    </lineage>
</organism>
<name>A0A9X3D172_9ACTN</name>
<proteinExistence type="predicted"/>
<dbReference type="EMBL" id="JAPKFM010000002">
    <property type="protein sequence ID" value="MCX2962867.1"/>
    <property type="molecule type" value="Genomic_DNA"/>
</dbReference>
<dbReference type="Proteomes" id="UP001143347">
    <property type="component" value="Unassembled WGS sequence"/>
</dbReference>
<evidence type="ECO:0000313" key="2">
    <source>
        <dbReference type="Proteomes" id="UP001143347"/>
    </source>
</evidence>
<protein>
    <submittedName>
        <fullName evidence="1">Uncharacterized protein</fullName>
    </submittedName>
</protein>
<dbReference type="AlphaFoldDB" id="A0A9X3D172"/>
<gene>
    <name evidence="1" type="ORF">OSB52_02040</name>
</gene>
<comment type="caution">
    <text evidence="1">The sequence shown here is derived from an EMBL/GenBank/DDBJ whole genome shotgun (WGS) entry which is preliminary data.</text>
</comment>
<reference evidence="1" key="1">
    <citation type="submission" date="2022-10" db="EMBL/GenBank/DDBJ databases">
        <title>WGS of marine actinomycetes from Thailand.</title>
        <authorList>
            <person name="Thawai C."/>
        </authorList>
    </citation>
    <scope>NUCLEOTIDE SEQUENCE</scope>
    <source>
        <strain evidence="1">SW21</strain>
    </source>
</reference>